<reference evidence="1 2" key="1">
    <citation type="submission" date="2020-05" db="EMBL/GenBank/DDBJ databases">
        <title>MicrobeNet Type strains.</title>
        <authorList>
            <person name="Nicholson A.C."/>
        </authorList>
    </citation>
    <scope>NUCLEOTIDE SEQUENCE [LARGE SCALE GENOMIC DNA]</scope>
    <source>
        <strain evidence="1 2">JCM 14282</strain>
    </source>
</reference>
<dbReference type="InterPro" id="IPR015018">
    <property type="entry name" value="DUF1905"/>
</dbReference>
<dbReference type="Pfam" id="PF08922">
    <property type="entry name" value="DUF1905"/>
    <property type="match status" value="1"/>
</dbReference>
<dbReference type="Gene3D" id="2.40.30.100">
    <property type="entry name" value="AF2212/PG0164-like"/>
    <property type="match status" value="1"/>
</dbReference>
<name>A0A7Y2LXM7_9MICO</name>
<dbReference type="EMBL" id="JABEMB010000002">
    <property type="protein sequence ID" value="NNH02730.1"/>
    <property type="molecule type" value="Genomic_DNA"/>
</dbReference>
<proteinExistence type="predicted"/>
<accession>A0A7Y2LXM7</accession>
<evidence type="ECO:0000313" key="1">
    <source>
        <dbReference type="EMBL" id="NNH02730.1"/>
    </source>
</evidence>
<keyword evidence="2" id="KW-1185">Reference proteome</keyword>
<dbReference type="SUPFAM" id="SSF141694">
    <property type="entry name" value="AF2212/PG0164-like"/>
    <property type="match status" value="1"/>
</dbReference>
<comment type="caution">
    <text evidence="1">The sequence shown here is derived from an EMBL/GenBank/DDBJ whole genome shotgun (WGS) entry which is preliminary data.</text>
</comment>
<organism evidence="1 2">
    <name type="scientific">Microbacterium ulmi</name>
    <dbReference type="NCBI Taxonomy" id="179095"/>
    <lineage>
        <taxon>Bacteria</taxon>
        <taxon>Bacillati</taxon>
        <taxon>Actinomycetota</taxon>
        <taxon>Actinomycetes</taxon>
        <taxon>Micrococcales</taxon>
        <taxon>Microbacteriaceae</taxon>
        <taxon>Microbacterium</taxon>
    </lineage>
</organism>
<dbReference type="Proteomes" id="UP000543598">
    <property type="component" value="Unassembled WGS sequence"/>
</dbReference>
<sequence>MIVEFDGEVFRWSARAEDWFFAALPDDLSDQIREIPRPRRGFGSVRVRARIGGSDWRTSIFPDGGRRAYVLPLKKAVRDAEGIVDGGIVTVRLDILDG</sequence>
<gene>
    <name evidence="1" type="ORF">HLA99_02490</name>
</gene>
<dbReference type="RefSeq" id="WP_167039990.1">
    <property type="nucleotide sequence ID" value="NZ_BAAANA010000003.1"/>
</dbReference>
<dbReference type="AlphaFoldDB" id="A0A7Y2LXM7"/>
<evidence type="ECO:0000313" key="2">
    <source>
        <dbReference type="Proteomes" id="UP000543598"/>
    </source>
</evidence>
<dbReference type="InterPro" id="IPR037079">
    <property type="entry name" value="AF2212/PG0164-like_sf"/>
</dbReference>
<protein>
    <submittedName>
        <fullName evidence="1">DUF1905 domain-containing protein</fullName>
    </submittedName>
</protein>